<name>A0A9P3G0H1_9APHY</name>
<reference evidence="3 4" key="1">
    <citation type="submission" date="2021-08" db="EMBL/GenBank/DDBJ databases">
        <title>Draft Genome Sequence of Phanerochaete sordida strain YK-624.</title>
        <authorList>
            <person name="Mori T."/>
            <person name="Dohra H."/>
            <person name="Suzuki T."/>
            <person name="Kawagishi H."/>
            <person name="Hirai H."/>
        </authorList>
    </citation>
    <scope>NUCLEOTIDE SEQUENCE [LARGE SCALE GENOMIC DNA]</scope>
    <source>
        <strain evidence="3 4">YK-624</strain>
    </source>
</reference>
<feature type="compositionally biased region" description="Acidic residues" evidence="2">
    <location>
        <begin position="39"/>
        <end position="52"/>
    </location>
</feature>
<evidence type="ECO:0000256" key="2">
    <source>
        <dbReference type="SAM" id="MobiDB-lite"/>
    </source>
</evidence>
<dbReference type="Proteomes" id="UP000703269">
    <property type="component" value="Unassembled WGS sequence"/>
</dbReference>
<protein>
    <submittedName>
        <fullName evidence="3">Uncharacterized protein</fullName>
    </submittedName>
</protein>
<dbReference type="AlphaFoldDB" id="A0A9P3G0H1"/>
<feature type="compositionally biased region" description="Basic and acidic residues" evidence="2">
    <location>
        <begin position="14"/>
        <end position="25"/>
    </location>
</feature>
<feature type="region of interest" description="Disordered" evidence="2">
    <location>
        <begin position="114"/>
        <end position="142"/>
    </location>
</feature>
<proteinExistence type="predicted"/>
<dbReference type="OrthoDB" id="412109at2759"/>
<gene>
    <name evidence="3" type="ORF">PsYK624_027880</name>
</gene>
<evidence type="ECO:0000313" key="4">
    <source>
        <dbReference type="Proteomes" id="UP000703269"/>
    </source>
</evidence>
<feature type="region of interest" description="Disordered" evidence="2">
    <location>
        <begin position="1"/>
        <end position="79"/>
    </location>
</feature>
<sequence length="380" mass="42847">MFIDPTPVPSSSARGEDRSQPEPHPKMSSSTYGLPCNDSDGDSMPDLDDDFDMAATSSSDDEPGLKTPTGAWSTPLCPDKEDMDHLYSTRAAAEELAAGLQKKLEESAKKLDEQRAELDKAREAADAARAESEEHARRLDRTVDSYNSKIQTLLTKHREERLEAEKQRSSMMDVEDTLKIKLDAEKQRAQDAQAELRKWKEKAEAAAQQHETMRATYEDQLRIVEELRASAQHEITQLYAEIQRLRDRYEPADPKASLVDKFNLYEQKWLALKTGFNPNGLPVPDGSVPFHEMPWPVLDPLGDLSKLTLDAVRAFIFHEARPQTTEGRSDREKVKAELLRFHPDKLAAVLRKVLPDDKQKCLITATAITGILNDIQTSLR</sequence>
<accession>A0A9P3G0H1</accession>
<keyword evidence="4" id="KW-1185">Reference proteome</keyword>
<keyword evidence="1" id="KW-0175">Coiled coil</keyword>
<feature type="coiled-coil region" evidence="1">
    <location>
        <begin position="175"/>
        <end position="248"/>
    </location>
</feature>
<dbReference type="EMBL" id="BPQB01000004">
    <property type="protein sequence ID" value="GJE86707.1"/>
    <property type="molecule type" value="Genomic_DNA"/>
</dbReference>
<evidence type="ECO:0000313" key="3">
    <source>
        <dbReference type="EMBL" id="GJE86707.1"/>
    </source>
</evidence>
<comment type="caution">
    <text evidence="3">The sequence shown here is derived from an EMBL/GenBank/DDBJ whole genome shotgun (WGS) entry which is preliminary data.</text>
</comment>
<evidence type="ECO:0000256" key="1">
    <source>
        <dbReference type="SAM" id="Coils"/>
    </source>
</evidence>
<organism evidence="3 4">
    <name type="scientific">Phanerochaete sordida</name>
    <dbReference type="NCBI Taxonomy" id="48140"/>
    <lineage>
        <taxon>Eukaryota</taxon>
        <taxon>Fungi</taxon>
        <taxon>Dikarya</taxon>
        <taxon>Basidiomycota</taxon>
        <taxon>Agaricomycotina</taxon>
        <taxon>Agaricomycetes</taxon>
        <taxon>Polyporales</taxon>
        <taxon>Phanerochaetaceae</taxon>
        <taxon>Phanerochaete</taxon>
    </lineage>
</organism>